<gene>
    <name evidence="10 13" type="primary">mshC</name>
    <name evidence="13" type="ORF">CAE01nite_31110</name>
</gene>
<name>A0A512DG46_9CELL</name>
<feature type="domain" description="tRNA synthetases class I catalytic" evidence="12">
    <location>
        <begin position="19"/>
        <end position="329"/>
    </location>
</feature>
<dbReference type="HAMAP" id="MF_01697">
    <property type="entry name" value="MshC"/>
    <property type="match status" value="1"/>
</dbReference>
<evidence type="ECO:0000256" key="10">
    <source>
        <dbReference type="HAMAP-Rule" id="MF_01697"/>
    </source>
</evidence>
<dbReference type="InterPro" id="IPR014729">
    <property type="entry name" value="Rossmann-like_a/b/a_fold"/>
</dbReference>
<feature type="region of interest" description="Disordered" evidence="11">
    <location>
        <begin position="179"/>
        <end position="213"/>
    </location>
</feature>
<comment type="subunit">
    <text evidence="3 10">Monomer.</text>
</comment>
<dbReference type="GO" id="GO:0006423">
    <property type="term" value="P:cysteinyl-tRNA aminoacylation"/>
    <property type="evidence" value="ECO:0007669"/>
    <property type="project" value="TreeGrafter"/>
</dbReference>
<dbReference type="PANTHER" id="PTHR10890">
    <property type="entry name" value="CYSTEINYL-TRNA SYNTHETASE"/>
    <property type="match status" value="1"/>
</dbReference>
<dbReference type="PANTHER" id="PTHR10890:SF3">
    <property type="entry name" value="CYSTEINE--TRNA LIGASE, CYTOPLASMIC"/>
    <property type="match status" value="1"/>
</dbReference>
<comment type="cofactor">
    <cofactor evidence="10">
        <name>Zn(2+)</name>
        <dbReference type="ChEBI" id="CHEBI:29105"/>
    </cofactor>
    <text evidence="10">Binds 1 zinc ion per subunit.</text>
</comment>
<dbReference type="GO" id="GO:0035446">
    <property type="term" value="F:cysteine-glucosaminylinositol ligase activity"/>
    <property type="evidence" value="ECO:0007669"/>
    <property type="project" value="UniProtKB-UniRule"/>
</dbReference>
<keyword evidence="7 10" id="KW-0862">Zinc</keyword>
<evidence type="ECO:0000256" key="3">
    <source>
        <dbReference type="ARBA" id="ARBA00011245"/>
    </source>
</evidence>
<feature type="compositionally biased region" description="Basic and acidic residues" evidence="11">
    <location>
        <begin position="179"/>
        <end position="205"/>
    </location>
</feature>
<evidence type="ECO:0000256" key="9">
    <source>
        <dbReference type="ARBA" id="ARBA00048350"/>
    </source>
</evidence>
<feature type="binding site" evidence="10">
    <location>
        <begin position="25"/>
        <end position="28"/>
    </location>
    <ligand>
        <name>L-cysteinyl-5'-AMP</name>
        <dbReference type="ChEBI" id="CHEBI:144924"/>
    </ligand>
</feature>
<reference evidence="13 14" key="1">
    <citation type="submission" date="2019-07" db="EMBL/GenBank/DDBJ databases">
        <title>Whole genome shotgun sequence of Cellulomonas aerilata NBRC 106308.</title>
        <authorList>
            <person name="Hosoyama A."/>
            <person name="Uohara A."/>
            <person name="Ohji S."/>
            <person name="Ichikawa N."/>
        </authorList>
    </citation>
    <scope>NUCLEOTIDE SEQUENCE [LARGE SCALE GENOMIC DNA]</scope>
    <source>
        <strain evidence="13 14">NBRC 106308</strain>
    </source>
</reference>
<evidence type="ECO:0000256" key="6">
    <source>
        <dbReference type="ARBA" id="ARBA00022741"/>
    </source>
</evidence>
<dbReference type="Pfam" id="PF01406">
    <property type="entry name" value="tRNA-synt_1e"/>
    <property type="match status" value="1"/>
</dbReference>
<comment type="catalytic activity">
    <reaction evidence="9 10">
        <text>1D-myo-inositol 2-amino-2-deoxy-alpha-D-glucopyranoside + L-cysteine + ATP = 1D-myo-inositol 2-(L-cysteinylamino)-2-deoxy-alpha-D-glucopyranoside + AMP + diphosphate + H(+)</text>
        <dbReference type="Rhea" id="RHEA:26176"/>
        <dbReference type="ChEBI" id="CHEBI:15378"/>
        <dbReference type="ChEBI" id="CHEBI:30616"/>
        <dbReference type="ChEBI" id="CHEBI:33019"/>
        <dbReference type="ChEBI" id="CHEBI:35235"/>
        <dbReference type="ChEBI" id="CHEBI:58886"/>
        <dbReference type="ChEBI" id="CHEBI:58887"/>
        <dbReference type="ChEBI" id="CHEBI:456215"/>
        <dbReference type="EC" id="6.3.1.13"/>
    </reaction>
</comment>
<evidence type="ECO:0000256" key="1">
    <source>
        <dbReference type="ARBA" id="ARBA00003679"/>
    </source>
</evidence>
<feature type="binding site" evidence="10">
    <location>
        <position position="250"/>
    </location>
    <ligand>
        <name>Zn(2+)</name>
        <dbReference type="ChEBI" id="CHEBI:29105"/>
    </ligand>
</feature>
<feature type="binding site" evidence="10">
    <location>
        <position position="221"/>
    </location>
    <ligand>
        <name>L-cysteinyl-5'-AMP</name>
        <dbReference type="ChEBI" id="CHEBI:144924"/>
    </ligand>
</feature>
<evidence type="ECO:0000313" key="14">
    <source>
        <dbReference type="Proteomes" id="UP000321181"/>
    </source>
</evidence>
<keyword evidence="5 10" id="KW-0479">Metal-binding</keyword>
<dbReference type="GO" id="GO:0008270">
    <property type="term" value="F:zinc ion binding"/>
    <property type="evidence" value="ECO:0007669"/>
    <property type="project" value="UniProtKB-UniRule"/>
</dbReference>
<evidence type="ECO:0000313" key="13">
    <source>
        <dbReference type="EMBL" id="GEO35386.1"/>
    </source>
</evidence>
<feature type="binding site" evidence="10">
    <location>
        <position position="40"/>
    </location>
    <ligand>
        <name>L-cysteinyl-5'-AMP</name>
        <dbReference type="ChEBI" id="CHEBI:144924"/>
    </ligand>
</feature>
<keyword evidence="6 10" id="KW-0547">Nucleotide-binding</keyword>
<evidence type="ECO:0000259" key="12">
    <source>
        <dbReference type="Pfam" id="PF01406"/>
    </source>
</evidence>
<protein>
    <recommendedName>
        <fullName evidence="10">L-cysteine:1D-myo-inositol 2-amino-2-deoxy-alpha-D-glucopyranoside ligase</fullName>
        <shortName evidence="10">L-Cys:GlcN-Ins ligase</shortName>
        <ecNumber evidence="10">6.3.1.13</ecNumber>
    </recommendedName>
    <alternativeName>
        <fullName evidence="10">Mycothiol ligase</fullName>
        <shortName evidence="10">MSH ligase</shortName>
    </alternativeName>
</protein>
<comment type="similarity">
    <text evidence="2 10">Belongs to the class-I aminoacyl-tRNA synthetase family. MshC subfamily.</text>
</comment>
<dbReference type="NCBIfam" id="TIGR03447">
    <property type="entry name" value="mycothiol_MshC"/>
    <property type="match status" value="1"/>
</dbReference>
<keyword evidence="4 10" id="KW-0436">Ligase</keyword>
<accession>A0A512DG46</accession>
<feature type="binding site" evidence="10">
    <location>
        <position position="276"/>
    </location>
    <ligand>
        <name>L-cysteinyl-5'-AMP</name>
        <dbReference type="ChEBI" id="CHEBI:144924"/>
    </ligand>
</feature>
<keyword evidence="8 10" id="KW-0067">ATP-binding</keyword>
<feature type="binding site" evidence="10">
    <location>
        <begin position="243"/>
        <end position="245"/>
    </location>
    <ligand>
        <name>L-cysteinyl-5'-AMP</name>
        <dbReference type="ChEBI" id="CHEBI:144924"/>
    </ligand>
</feature>
<dbReference type="SUPFAM" id="SSF52374">
    <property type="entry name" value="Nucleotidylyl transferase"/>
    <property type="match status" value="1"/>
</dbReference>
<comment type="caution">
    <text evidence="13">The sequence shown here is derived from an EMBL/GenBank/DDBJ whole genome shotgun (WGS) entry which is preliminary data.</text>
</comment>
<evidence type="ECO:0000256" key="5">
    <source>
        <dbReference type="ARBA" id="ARBA00022723"/>
    </source>
</evidence>
<dbReference type="InterPro" id="IPR032678">
    <property type="entry name" value="tRNA-synt_1_cat_dom"/>
</dbReference>
<feature type="binding site" evidence="10">
    <location>
        <begin position="63"/>
        <end position="65"/>
    </location>
    <ligand>
        <name>L-cysteinyl-5'-AMP</name>
        <dbReference type="ChEBI" id="CHEBI:144924"/>
    </ligand>
</feature>
<evidence type="ECO:0000256" key="7">
    <source>
        <dbReference type="ARBA" id="ARBA00022833"/>
    </source>
</evidence>
<dbReference type="InterPro" id="IPR024909">
    <property type="entry name" value="Cys-tRNA/MSH_ligase"/>
</dbReference>
<organism evidence="13 14">
    <name type="scientific">Cellulomonas aerilata</name>
    <dbReference type="NCBI Taxonomy" id="515326"/>
    <lineage>
        <taxon>Bacteria</taxon>
        <taxon>Bacillati</taxon>
        <taxon>Actinomycetota</taxon>
        <taxon>Actinomycetes</taxon>
        <taxon>Micrococcales</taxon>
        <taxon>Cellulomonadaceae</taxon>
        <taxon>Cellulomonas</taxon>
    </lineage>
</organism>
<proteinExistence type="inferred from homology"/>
<dbReference type="EC" id="6.3.1.13" evidence="10"/>
<dbReference type="GO" id="GO:0005524">
    <property type="term" value="F:ATP binding"/>
    <property type="evidence" value="ECO:0007669"/>
    <property type="project" value="UniProtKB-KW"/>
</dbReference>
<feature type="short sequence motif" description="'KMSKS' region" evidence="10">
    <location>
        <begin position="282"/>
        <end position="286"/>
    </location>
</feature>
<dbReference type="GO" id="GO:0005829">
    <property type="term" value="C:cytosol"/>
    <property type="evidence" value="ECO:0007669"/>
    <property type="project" value="TreeGrafter"/>
</dbReference>
<feature type="short sequence motif" description="'ERGGDP' region" evidence="10">
    <location>
        <begin position="180"/>
        <end position="185"/>
    </location>
</feature>
<keyword evidence="14" id="KW-1185">Reference proteome</keyword>
<dbReference type="AlphaFoldDB" id="A0A512DG46"/>
<comment type="function">
    <text evidence="1 10">Catalyzes the ATP-dependent condensation of GlcN-Ins and L-cysteine to form L-Cys-GlcN-Ins.</text>
</comment>
<evidence type="ECO:0000256" key="8">
    <source>
        <dbReference type="ARBA" id="ARBA00022840"/>
    </source>
</evidence>
<dbReference type="Gene3D" id="3.40.50.620">
    <property type="entry name" value="HUPs"/>
    <property type="match status" value="1"/>
</dbReference>
<dbReference type="PRINTS" id="PR00983">
    <property type="entry name" value="TRNASYNTHCYS"/>
</dbReference>
<dbReference type="GO" id="GO:0004817">
    <property type="term" value="F:cysteine-tRNA ligase activity"/>
    <property type="evidence" value="ECO:0007669"/>
    <property type="project" value="TreeGrafter"/>
</dbReference>
<dbReference type="GO" id="GO:0010125">
    <property type="term" value="P:mycothiol biosynthetic process"/>
    <property type="evidence" value="ECO:0007669"/>
    <property type="project" value="UniProtKB-UniRule"/>
</dbReference>
<sequence>MHVRDTSTGELTVAAPGPRATMYVCGITPYDATHLGHAATYVAFDLLGRAWRDAGLDVRYASNVTDVDDPLLERATDTGVDWRDLADDQIALFSQDMAALAVVPPDVYLGAVETVPDVVDAVEALLAAGAAYRVPVEAGAGAAGGAGAADGDVYADLSVDPAFGAVAGLSTEHMVKLFGERGGDPDRPGKRDPLDPLLWRRERPGEPAWDGRSLGTGRPGWHIECAVIARDGLGVPFDVQGGGVDLQFPHHEMSTSHARVLDGGLGARVHVHAGMVGLDGEKMSKSRGNLVLVSALRAQGVDPMAIRLALLAHHYATDWPWTDADLARATVRLERWRRAVAAGRGPDAGATVAELRAALAADLDAPRALAAVDVWVEAALGGAAADGPLTGEAGDDGAAPALVAQAVDALLGVRL</sequence>
<feature type="binding site" evidence="10">
    <location>
        <position position="225"/>
    </location>
    <ligand>
        <name>Zn(2+)</name>
        <dbReference type="ChEBI" id="CHEBI:29105"/>
    </ligand>
</feature>
<dbReference type="Gene3D" id="1.20.120.640">
    <property type="entry name" value="Anticodon-binding domain of a subclass of class I aminoacyl-tRNA synthetases"/>
    <property type="match status" value="1"/>
</dbReference>
<dbReference type="Proteomes" id="UP000321181">
    <property type="component" value="Unassembled WGS sequence"/>
</dbReference>
<evidence type="ECO:0000256" key="4">
    <source>
        <dbReference type="ARBA" id="ARBA00022598"/>
    </source>
</evidence>
<dbReference type="InterPro" id="IPR017812">
    <property type="entry name" value="Mycothiol_ligase_MshC"/>
</dbReference>
<evidence type="ECO:0000256" key="2">
    <source>
        <dbReference type="ARBA" id="ARBA00007723"/>
    </source>
</evidence>
<dbReference type="EMBL" id="BJYY01000019">
    <property type="protein sequence ID" value="GEO35386.1"/>
    <property type="molecule type" value="Genomic_DNA"/>
</dbReference>
<evidence type="ECO:0000256" key="11">
    <source>
        <dbReference type="SAM" id="MobiDB-lite"/>
    </source>
</evidence>
<feature type="short sequence motif" description="'HIGH' region" evidence="10">
    <location>
        <begin position="27"/>
        <end position="37"/>
    </location>
</feature>
<feature type="binding site" evidence="10">
    <location>
        <position position="25"/>
    </location>
    <ligand>
        <name>Zn(2+)</name>
        <dbReference type="ChEBI" id="CHEBI:29105"/>
    </ligand>
</feature>